<organism evidence="3 4">
    <name type="scientific">Mollisia scopiformis</name>
    <name type="common">Conifer needle endophyte fungus</name>
    <name type="synonym">Phialocephala scopiformis</name>
    <dbReference type="NCBI Taxonomy" id="149040"/>
    <lineage>
        <taxon>Eukaryota</taxon>
        <taxon>Fungi</taxon>
        <taxon>Dikarya</taxon>
        <taxon>Ascomycota</taxon>
        <taxon>Pezizomycotina</taxon>
        <taxon>Leotiomycetes</taxon>
        <taxon>Helotiales</taxon>
        <taxon>Mollisiaceae</taxon>
        <taxon>Mollisia</taxon>
    </lineage>
</organism>
<evidence type="ECO:0000313" key="3">
    <source>
        <dbReference type="EMBL" id="KUJ14618.1"/>
    </source>
</evidence>
<dbReference type="AlphaFoldDB" id="A0A194X357"/>
<dbReference type="KEGG" id="psco:LY89DRAFT_117408"/>
<dbReference type="OrthoDB" id="5294606at2759"/>
<dbReference type="GeneID" id="28814844"/>
<proteinExistence type="predicted"/>
<dbReference type="Proteomes" id="UP000070700">
    <property type="component" value="Unassembled WGS sequence"/>
</dbReference>
<sequence length="432" mass="46619">MKFIVLSFIFLLAVVSAELETADANGTCRTISARGQQEYCLWTNTYNPPASVNLYGDICGAAPWYNVSDTGMAPICNPNESFTLDPNGALTWQLELTDVKCADPVGQYWQYFNYTWSCCLCPPGWVTVNGPPLYCDAFKSCVRCSGADEELEFIPSPSGGNERVATCITTTMPSTISSSTTSSTTPPATSAACGSSNKRDFLTGRAAACTACLDLTTLTDPALAGHQTIINTEFLPKVKDMISCATRNGWDQLLDASSSRCYLSRGSYAGTHPSAHMIGQAMDVNLSGGIHKACDRQCFLEAYCVHNLSFGLCKNVLDTFTRRNPTDKDTAVYNFINCVGQIPDMVIGAKIPVPIKKKPGKTQGDWDHFQGIPAKPYAIGVYDTYHEQLVQFCQGGCLNAPVNLEKGEGPSDEACPQPPKATCAVHGIDFQG</sequence>
<gene>
    <name evidence="3" type="ORF">LY89DRAFT_117408</name>
</gene>
<evidence type="ECO:0000313" key="4">
    <source>
        <dbReference type="Proteomes" id="UP000070700"/>
    </source>
</evidence>
<keyword evidence="2" id="KW-0732">Signal</keyword>
<feature type="signal peptide" evidence="2">
    <location>
        <begin position="1"/>
        <end position="17"/>
    </location>
</feature>
<dbReference type="EMBL" id="KQ947419">
    <property type="protein sequence ID" value="KUJ14618.1"/>
    <property type="molecule type" value="Genomic_DNA"/>
</dbReference>
<evidence type="ECO:0000256" key="1">
    <source>
        <dbReference type="SAM" id="MobiDB-lite"/>
    </source>
</evidence>
<dbReference type="RefSeq" id="XP_018068973.1">
    <property type="nucleotide sequence ID" value="XM_018205118.1"/>
</dbReference>
<feature type="chain" id="PRO_5008267833" evidence="2">
    <location>
        <begin position="18"/>
        <end position="432"/>
    </location>
</feature>
<feature type="region of interest" description="Disordered" evidence="1">
    <location>
        <begin position="175"/>
        <end position="196"/>
    </location>
</feature>
<reference evidence="3 4" key="1">
    <citation type="submission" date="2015-10" db="EMBL/GenBank/DDBJ databases">
        <title>Full genome of DAOMC 229536 Phialocephala scopiformis, a fungal endophyte of spruce producing the potent anti-insectan compound rugulosin.</title>
        <authorList>
            <consortium name="DOE Joint Genome Institute"/>
            <person name="Walker A.K."/>
            <person name="Frasz S.L."/>
            <person name="Seifert K.A."/>
            <person name="Miller J.D."/>
            <person name="Mondo S.J."/>
            <person name="Labutti K."/>
            <person name="Lipzen A."/>
            <person name="Dockter R."/>
            <person name="Kennedy M."/>
            <person name="Grigoriev I.V."/>
            <person name="Spatafora J.W."/>
        </authorList>
    </citation>
    <scope>NUCLEOTIDE SEQUENCE [LARGE SCALE GENOMIC DNA]</scope>
    <source>
        <strain evidence="3 4">CBS 120377</strain>
    </source>
</reference>
<accession>A0A194X357</accession>
<keyword evidence="4" id="KW-1185">Reference proteome</keyword>
<dbReference type="InParanoid" id="A0A194X357"/>
<evidence type="ECO:0000256" key="2">
    <source>
        <dbReference type="SAM" id="SignalP"/>
    </source>
</evidence>
<name>A0A194X357_MOLSC</name>
<protein>
    <submittedName>
        <fullName evidence="3">Uncharacterized protein</fullName>
    </submittedName>
</protein>